<dbReference type="EMBL" id="JQDR03010104">
    <property type="protein sequence ID" value="KAA0194705.1"/>
    <property type="molecule type" value="Genomic_DNA"/>
</dbReference>
<dbReference type="PANTHER" id="PTHR21407:SF5">
    <property type="entry name" value="HL04814P"/>
    <property type="match status" value="1"/>
</dbReference>
<evidence type="ECO:0000256" key="2">
    <source>
        <dbReference type="SAM" id="SignalP"/>
    </source>
</evidence>
<dbReference type="InterPro" id="IPR001304">
    <property type="entry name" value="C-type_lectin-like"/>
</dbReference>
<accession>A0A6A0H0V4</accession>
<reference evidence="4" key="3">
    <citation type="submission" date="2019-06" db="EMBL/GenBank/DDBJ databases">
        <authorList>
            <person name="Poynton C."/>
            <person name="Hasenbein S."/>
            <person name="Benoit J.B."/>
            <person name="Sepulveda M.S."/>
            <person name="Poelchau M.F."/>
            <person name="Murali S.C."/>
            <person name="Chen S."/>
            <person name="Glastad K.M."/>
            <person name="Werren J.H."/>
            <person name="Vineis J.H."/>
            <person name="Bowen J.L."/>
            <person name="Friedrich M."/>
            <person name="Jones J."/>
            <person name="Robertson H.M."/>
            <person name="Feyereisen R."/>
            <person name="Mechler-Hickson A."/>
            <person name="Mathers N."/>
            <person name="Lee C.E."/>
            <person name="Colbourne J.K."/>
            <person name="Biales A."/>
            <person name="Johnston J.S."/>
            <person name="Wellborn G.A."/>
            <person name="Rosendale A.J."/>
            <person name="Cridge A.G."/>
            <person name="Munoz-Torres M.C."/>
            <person name="Bain P.A."/>
            <person name="Manny A.R."/>
            <person name="Major K.M."/>
            <person name="Lambert F.N."/>
            <person name="Vulpe C.D."/>
            <person name="Tuck P."/>
            <person name="Blalock B.J."/>
            <person name="Lin Y.-Y."/>
            <person name="Smith M.E."/>
            <person name="Ochoa-Acuna H."/>
            <person name="Chen M.-J.M."/>
            <person name="Childers C.P."/>
            <person name="Qu J."/>
            <person name="Dugan S."/>
            <person name="Lee S.L."/>
            <person name="Chao H."/>
            <person name="Dinh H."/>
            <person name="Han Y."/>
            <person name="Doddapaneni H."/>
            <person name="Worley K.C."/>
            <person name="Muzny D.M."/>
            <person name="Gibbs R.A."/>
            <person name="Richards S."/>
        </authorList>
    </citation>
    <scope>NUCLEOTIDE SEQUENCE</scope>
    <source>
        <strain evidence="4">HAZT.00-mixed</strain>
        <tissue evidence="4">Whole organism</tissue>
    </source>
</reference>
<dbReference type="CDD" id="cd00037">
    <property type="entry name" value="CLECT"/>
    <property type="match status" value="1"/>
</dbReference>
<dbReference type="InterPro" id="IPR016186">
    <property type="entry name" value="C-type_lectin-like/link_sf"/>
</dbReference>
<evidence type="ECO:0000256" key="1">
    <source>
        <dbReference type="ARBA" id="ARBA00023157"/>
    </source>
</evidence>
<evidence type="ECO:0000259" key="3">
    <source>
        <dbReference type="PROSITE" id="PS50041"/>
    </source>
</evidence>
<dbReference type="InterPro" id="IPR018378">
    <property type="entry name" value="C-type_lectin_CS"/>
</dbReference>
<evidence type="ECO:0000313" key="4">
    <source>
        <dbReference type="EMBL" id="KAA0194705.1"/>
    </source>
</evidence>
<dbReference type="AlphaFoldDB" id="A0A6A0H0V4"/>
<dbReference type="OrthoDB" id="6369810at2759"/>
<comment type="caution">
    <text evidence="4">The sequence shown here is derived from an EMBL/GenBank/DDBJ whole genome shotgun (WGS) entry which is preliminary data.</text>
</comment>
<protein>
    <recommendedName>
        <fullName evidence="3">C-type lectin domain-containing protein</fullName>
    </recommendedName>
</protein>
<name>A0A6A0H0V4_HYAAZ</name>
<keyword evidence="2" id="KW-0732">Signal</keyword>
<feature type="domain" description="C-type lectin" evidence="3">
    <location>
        <begin position="96"/>
        <end position="238"/>
    </location>
</feature>
<reference evidence="4" key="1">
    <citation type="submission" date="2014-08" db="EMBL/GenBank/DDBJ databases">
        <authorList>
            <person name="Murali S."/>
            <person name="Richards S."/>
            <person name="Bandaranaike D."/>
            <person name="Bellair M."/>
            <person name="Blankenburg K."/>
            <person name="Chao H."/>
            <person name="Dinh H."/>
            <person name="Doddapaneni H."/>
            <person name="Dugan-Rocha S."/>
            <person name="Elkadiri S."/>
            <person name="Gnanaolivu R."/>
            <person name="Hughes D."/>
            <person name="Lee S."/>
            <person name="Li M."/>
            <person name="Ming W."/>
            <person name="Munidasa M."/>
            <person name="Muniz J."/>
            <person name="Nguyen L."/>
            <person name="Osuji N."/>
            <person name="Pu L.-L."/>
            <person name="Puazo M."/>
            <person name="Skinner E."/>
            <person name="Qu C."/>
            <person name="Quiroz J."/>
            <person name="Raj R."/>
            <person name="Weissenberger G."/>
            <person name="Xin Y."/>
            <person name="Zou X."/>
            <person name="Han Y."/>
            <person name="Worley K."/>
            <person name="Muzny D."/>
            <person name="Gibbs R."/>
        </authorList>
    </citation>
    <scope>NUCLEOTIDE SEQUENCE</scope>
    <source>
        <strain evidence="4">HAZT.00-mixed</strain>
        <tissue evidence="4">Whole organism</tissue>
    </source>
</reference>
<sequence length="255" mass="29161">MKYLALLTLLVIAGVCVAQQQDQAAQQGTLLALPELELCQTRKIPYLHFFQLNASLLTPGPKHWQFNNHWYYFSWDDPSNIETDPATGQPAGKKVNWLDARNECRKRCMDAVGMETLQENNMIFKFLESRNVTYIWTSGRLCDFTGCETREDLKPINIKGWFWSNTNQKIPPTNAVIPTWNIQPWSAAGHFGGPQPDNAEFQINNTTESCLGVLNNIYDDGIKWHDIACYHKKPVICEDSDVLIQYIEAVHNVKL</sequence>
<organism evidence="4">
    <name type="scientific">Hyalella azteca</name>
    <name type="common">Amphipod</name>
    <dbReference type="NCBI Taxonomy" id="294128"/>
    <lineage>
        <taxon>Eukaryota</taxon>
        <taxon>Metazoa</taxon>
        <taxon>Ecdysozoa</taxon>
        <taxon>Arthropoda</taxon>
        <taxon>Crustacea</taxon>
        <taxon>Multicrustacea</taxon>
        <taxon>Malacostraca</taxon>
        <taxon>Eumalacostraca</taxon>
        <taxon>Peracarida</taxon>
        <taxon>Amphipoda</taxon>
        <taxon>Senticaudata</taxon>
        <taxon>Talitrida</taxon>
        <taxon>Talitroidea</taxon>
        <taxon>Hyalellidae</taxon>
        <taxon>Hyalella</taxon>
    </lineage>
</organism>
<dbReference type="Gene3D" id="3.10.100.10">
    <property type="entry name" value="Mannose-Binding Protein A, subunit A"/>
    <property type="match status" value="1"/>
</dbReference>
<dbReference type="PANTHER" id="PTHR21407">
    <property type="entry name" value="RE43931P-RELATED"/>
    <property type="match status" value="1"/>
</dbReference>
<dbReference type="Proteomes" id="UP000711488">
    <property type="component" value="Unassembled WGS sequence"/>
</dbReference>
<dbReference type="SUPFAM" id="SSF56436">
    <property type="entry name" value="C-type lectin-like"/>
    <property type="match status" value="1"/>
</dbReference>
<gene>
    <name evidence="4" type="ORF">HAZT_HAZT003443</name>
</gene>
<feature type="chain" id="PRO_5025387008" description="C-type lectin domain-containing protein" evidence="2">
    <location>
        <begin position="19"/>
        <end position="255"/>
    </location>
</feature>
<reference evidence="4" key="2">
    <citation type="journal article" date="2018" name="Environ. Sci. Technol.">
        <title>The Toxicogenome of Hyalella azteca: A Model for Sediment Ecotoxicology and Evolutionary Toxicology.</title>
        <authorList>
            <person name="Poynton H.C."/>
            <person name="Hasenbein S."/>
            <person name="Benoit J.B."/>
            <person name="Sepulveda M.S."/>
            <person name="Poelchau M.F."/>
            <person name="Hughes D.S.T."/>
            <person name="Murali S.C."/>
            <person name="Chen S."/>
            <person name="Glastad K.M."/>
            <person name="Goodisman M.A.D."/>
            <person name="Werren J.H."/>
            <person name="Vineis J.H."/>
            <person name="Bowen J.L."/>
            <person name="Friedrich M."/>
            <person name="Jones J."/>
            <person name="Robertson H.M."/>
            <person name="Feyereisen R."/>
            <person name="Mechler-Hickson A."/>
            <person name="Mathers N."/>
            <person name="Lee C.E."/>
            <person name="Colbourne J.K."/>
            <person name="Biales A."/>
            <person name="Johnston J.S."/>
            <person name="Wellborn G.A."/>
            <person name="Rosendale A.J."/>
            <person name="Cridge A.G."/>
            <person name="Munoz-Torres M.C."/>
            <person name="Bain P.A."/>
            <person name="Manny A.R."/>
            <person name="Major K.M."/>
            <person name="Lambert F.N."/>
            <person name="Vulpe C.D."/>
            <person name="Tuck P."/>
            <person name="Blalock B.J."/>
            <person name="Lin Y.Y."/>
            <person name="Smith M.E."/>
            <person name="Ochoa-Acuna H."/>
            <person name="Chen M.M."/>
            <person name="Childers C.P."/>
            <person name="Qu J."/>
            <person name="Dugan S."/>
            <person name="Lee S.L."/>
            <person name="Chao H."/>
            <person name="Dinh H."/>
            <person name="Han Y."/>
            <person name="Doddapaneni H."/>
            <person name="Worley K.C."/>
            <person name="Muzny D.M."/>
            <person name="Gibbs R.A."/>
            <person name="Richards S."/>
        </authorList>
    </citation>
    <scope>NUCLEOTIDE SEQUENCE</scope>
    <source>
        <strain evidence="4">HAZT.00-mixed</strain>
        <tissue evidence="4">Whole organism</tissue>
    </source>
</reference>
<dbReference type="InterPro" id="IPR016187">
    <property type="entry name" value="CTDL_fold"/>
</dbReference>
<dbReference type="PROSITE" id="PS50041">
    <property type="entry name" value="C_TYPE_LECTIN_2"/>
    <property type="match status" value="1"/>
</dbReference>
<proteinExistence type="predicted"/>
<feature type="signal peptide" evidence="2">
    <location>
        <begin position="1"/>
        <end position="18"/>
    </location>
</feature>
<keyword evidence="1" id="KW-1015">Disulfide bond</keyword>
<dbReference type="PROSITE" id="PS00615">
    <property type="entry name" value="C_TYPE_LECTIN_1"/>
    <property type="match status" value="1"/>
</dbReference>